<dbReference type="EMBL" id="JH159159">
    <property type="protein sequence ID" value="EGZ09469.1"/>
    <property type="molecule type" value="Genomic_DNA"/>
</dbReference>
<evidence type="ECO:0000256" key="1">
    <source>
        <dbReference type="SAM" id="MobiDB-lite"/>
    </source>
</evidence>
<evidence type="ECO:0000313" key="3">
    <source>
        <dbReference type="Proteomes" id="UP000002640"/>
    </source>
</evidence>
<protein>
    <submittedName>
        <fullName evidence="2">Uncharacterized protein</fullName>
    </submittedName>
</protein>
<organism evidence="2 3">
    <name type="scientific">Phytophthora sojae (strain P6497)</name>
    <name type="common">Soybean stem and root rot agent</name>
    <name type="synonym">Phytophthora megasperma f. sp. glycines</name>
    <dbReference type="NCBI Taxonomy" id="1094619"/>
    <lineage>
        <taxon>Eukaryota</taxon>
        <taxon>Sar</taxon>
        <taxon>Stramenopiles</taxon>
        <taxon>Oomycota</taxon>
        <taxon>Peronosporomycetes</taxon>
        <taxon>Peronosporales</taxon>
        <taxon>Peronosporaceae</taxon>
        <taxon>Phytophthora</taxon>
    </lineage>
</organism>
<sequence length="168" mass="18349">MIPITVKAVDESTSSGDERVLQEELFTMLRYSSGIKKVKQVYYNVYQLASCVCPEIRPKSTAWLKKRWESLGKRQLRRNRDNEGQEPTEVASAPSPRLQVGLKLSNSEASGTALREPVLLTANAQLAPETSCKSAVTNGETIASVVAAVPGPPRVLPEVMDAGTKQHL</sequence>
<feature type="region of interest" description="Disordered" evidence="1">
    <location>
        <begin position="75"/>
        <end position="96"/>
    </location>
</feature>
<dbReference type="AlphaFoldDB" id="G5A3W9"/>
<dbReference type="GeneID" id="20647538"/>
<dbReference type="InParanoid" id="G5A3W9"/>
<proteinExistence type="predicted"/>
<accession>G5A3W9</accession>
<dbReference type="Proteomes" id="UP000002640">
    <property type="component" value="Unassembled WGS sequence"/>
</dbReference>
<name>G5A3W9_PHYSP</name>
<dbReference type="KEGG" id="psoj:PHYSODRAFT_338271"/>
<dbReference type="RefSeq" id="XP_009534330.1">
    <property type="nucleotide sequence ID" value="XM_009536035.1"/>
</dbReference>
<gene>
    <name evidence="2" type="ORF">PHYSODRAFT_338271</name>
</gene>
<keyword evidence="3" id="KW-1185">Reference proteome</keyword>
<evidence type="ECO:0000313" key="2">
    <source>
        <dbReference type="EMBL" id="EGZ09469.1"/>
    </source>
</evidence>
<reference evidence="2 3" key="1">
    <citation type="journal article" date="2006" name="Science">
        <title>Phytophthora genome sequences uncover evolutionary origins and mechanisms of pathogenesis.</title>
        <authorList>
            <person name="Tyler B.M."/>
            <person name="Tripathy S."/>
            <person name="Zhang X."/>
            <person name="Dehal P."/>
            <person name="Jiang R.H."/>
            <person name="Aerts A."/>
            <person name="Arredondo F.D."/>
            <person name="Baxter L."/>
            <person name="Bensasson D."/>
            <person name="Beynon J.L."/>
            <person name="Chapman J."/>
            <person name="Damasceno C.M."/>
            <person name="Dorrance A.E."/>
            <person name="Dou D."/>
            <person name="Dickerman A.W."/>
            <person name="Dubchak I.L."/>
            <person name="Garbelotto M."/>
            <person name="Gijzen M."/>
            <person name="Gordon S.G."/>
            <person name="Govers F."/>
            <person name="Grunwald N.J."/>
            <person name="Huang W."/>
            <person name="Ivors K.L."/>
            <person name="Jones R.W."/>
            <person name="Kamoun S."/>
            <person name="Krampis K."/>
            <person name="Lamour K.H."/>
            <person name="Lee M.K."/>
            <person name="McDonald W.H."/>
            <person name="Medina M."/>
            <person name="Meijer H.J."/>
            <person name="Nordberg E.K."/>
            <person name="Maclean D.J."/>
            <person name="Ospina-Giraldo M.D."/>
            <person name="Morris P.F."/>
            <person name="Phuntumart V."/>
            <person name="Putnam N.H."/>
            <person name="Rash S."/>
            <person name="Rose J.K."/>
            <person name="Sakihama Y."/>
            <person name="Salamov A.A."/>
            <person name="Savidor A."/>
            <person name="Scheuring C.F."/>
            <person name="Smith B.M."/>
            <person name="Sobral B.W."/>
            <person name="Terry A."/>
            <person name="Torto-Alalibo T.A."/>
            <person name="Win J."/>
            <person name="Xu Z."/>
            <person name="Zhang H."/>
            <person name="Grigoriev I.V."/>
            <person name="Rokhsar D.S."/>
            <person name="Boore J.L."/>
        </authorList>
    </citation>
    <scope>NUCLEOTIDE SEQUENCE [LARGE SCALE GENOMIC DNA]</scope>
    <source>
        <strain evidence="2 3">P6497</strain>
    </source>
</reference>